<feature type="compositionally biased region" description="Acidic residues" evidence="1">
    <location>
        <begin position="87"/>
        <end position="96"/>
    </location>
</feature>
<keyword evidence="3" id="KW-1185">Reference proteome</keyword>
<proteinExistence type="predicted"/>
<dbReference type="AlphaFoldDB" id="A0A061IRR0"/>
<dbReference type="EMBL" id="AUPL01008506">
    <property type="protein sequence ID" value="ESL04824.1"/>
    <property type="molecule type" value="Genomic_DNA"/>
</dbReference>
<dbReference type="VEuPathDB" id="TriTrypDB:TRSC58_07647"/>
<accession>A0A061IRR0</accession>
<protein>
    <submittedName>
        <fullName evidence="2">Uncharacterized protein</fullName>
    </submittedName>
</protein>
<feature type="region of interest" description="Disordered" evidence="1">
    <location>
        <begin position="60"/>
        <end position="96"/>
    </location>
</feature>
<feature type="compositionally biased region" description="Basic and acidic residues" evidence="1">
    <location>
        <begin position="60"/>
        <end position="70"/>
    </location>
</feature>
<name>A0A061IRR0_TRYRA</name>
<organism evidence="2 3">
    <name type="scientific">Trypanosoma rangeli SC58</name>
    <dbReference type="NCBI Taxonomy" id="429131"/>
    <lineage>
        <taxon>Eukaryota</taxon>
        <taxon>Discoba</taxon>
        <taxon>Euglenozoa</taxon>
        <taxon>Kinetoplastea</taxon>
        <taxon>Metakinetoplastina</taxon>
        <taxon>Trypanosomatida</taxon>
        <taxon>Trypanosomatidae</taxon>
        <taxon>Trypanosoma</taxon>
        <taxon>Herpetosoma</taxon>
    </lineage>
</organism>
<comment type="caution">
    <text evidence="2">The sequence shown here is derived from an EMBL/GenBank/DDBJ whole genome shotgun (WGS) entry which is preliminary data.</text>
</comment>
<dbReference type="Proteomes" id="UP000031737">
    <property type="component" value="Unassembled WGS sequence"/>
</dbReference>
<sequence length="96" mass="10488">MCVGICCQHPSCRLFLGGGGGGCSSAATNVCLSFFLSFLFLRQRTPGGFCVRTHASVREERVQGEEEHRTSNVGIRQKKQKGGGCSDDVEYEQQQQ</sequence>
<reference evidence="2 3" key="1">
    <citation type="submission" date="2013-07" db="EMBL/GenBank/DDBJ databases">
        <authorList>
            <person name="Stoco P.H."/>
            <person name="Wagner G."/>
            <person name="Gerber A."/>
            <person name="Zaha A."/>
            <person name="Thompson C."/>
            <person name="Bartholomeu D.C."/>
            <person name="Luckemeyer D.D."/>
            <person name="Bahia D."/>
            <person name="Loreto E."/>
            <person name="Prestes E.B."/>
            <person name="Lima F.M."/>
            <person name="Rodrigues-Luiz G."/>
            <person name="Vallejo G.A."/>
            <person name="Filho J.F."/>
            <person name="Monteiro K.M."/>
            <person name="Tyler K.M."/>
            <person name="de Almeida L.G."/>
            <person name="Ortiz M.F."/>
            <person name="Siervo M.A."/>
            <person name="de Moraes M.H."/>
            <person name="Cunha O.L."/>
            <person name="Mendonca-Neto R."/>
            <person name="Silva R."/>
            <person name="Teixeira S.M."/>
            <person name="Murta S.M."/>
            <person name="Sincero T.C."/>
            <person name="Mendes T.A."/>
            <person name="Urmenyi T.P."/>
            <person name="Silva V.G."/>
            <person name="da Rocha W.D."/>
            <person name="Andersson B."/>
            <person name="Romanha A.J."/>
            <person name="Steindel M."/>
            <person name="de Vasconcelos A.T."/>
            <person name="Grisard E.C."/>
        </authorList>
    </citation>
    <scope>NUCLEOTIDE SEQUENCE [LARGE SCALE GENOMIC DNA]</scope>
    <source>
        <strain evidence="2 3">SC58</strain>
    </source>
</reference>
<evidence type="ECO:0000313" key="3">
    <source>
        <dbReference type="Proteomes" id="UP000031737"/>
    </source>
</evidence>
<evidence type="ECO:0000256" key="1">
    <source>
        <dbReference type="SAM" id="MobiDB-lite"/>
    </source>
</evidence>
<gene>
    <name evidence="2" type="ORF">TRSC58_07647</name>
</gene>
<evidence type="ECO:0000313" key="2">
    <source>
        <dbReference type="EMBL" id="ESL04824.1"/>
    </source>
</evidence>